<gene>
    <name evidence="6" type="ORF">FRACYDRAFT_190441</name>
</gene>
<evidence type="ECO:0000259" key="5">
    <source>
        <dbReference type="SMART" id="SM00415"/>
    </source>
</evidence>
<evidence type="ECO:0000313" key="7">
    <source>
        <dbReference type="Proteomes" id="UP000095751"/>
    </source>
</evidence>
<dbReference type="InterPro" id="IPR000232">
    <property type="entry name" value="HSF_DNA-bd"/>
</dbReference>
<organism evidence="6 7">
    <name type="scientific">Fragilariopsis cylindrus CCMP1102</name>
    <dbReference type="NCBI Taxonomy" id="635003"/>
    <lineage>
        <taxon>Eukaryota</taxon>
        <taxon>Sar</taxon>
        <taxon>Stramenopiles</taxon>
        <taxon>Ochrophyta</taxon>
        <taxon>Bacillariophyta</taxon>
        <taxon>Bacillariophyceae</taxon>
        <taxon>Bacillariophycidae</taxon>
        <taxon>Bacillariales</taxon>
        <taxon>Bacillariaceae</taxon>
        <taxon>Fragilariopsis</taxon>
    </lineage>
</organism>
<dbReference type="InterPro" id="IPR036388">
    <property type="entry name" value="WH-like_DNA-bd_sf"/>
</dbReference>
<dbReference type="InParanoid" id="A0A1E7F475"/>
<dbReference type="InterPro" id="IPR036390">
    <property type="entry name" value="WH_DNA-bd_sf"/>
</dbReference>
<dbReference type="GO" id="GO:0003700">
    <property type="term" value="F:DNA-binding transcription factor activity"/>
    <property type="evidence" value="ECO:0007669"/>
    <property type="project" value="InterPro"/>
</dbReference>
<keyword evidence="7" id="KW-1185">Reference proteome</keyword>
<dbReference type="Proteomes" id="UP000095751">
    <property type="component" value="Unassembled WGS sequence"/>
</dbReference>
<evidence type="ECO:0000313" key="6">
    <source>
        <dbReference type="EMBL" id="OEU12960.1"/>
    </source>
</evidence>
<accession>A0A1E7F475</accession>
<dbReference type="Gene3D" id="1.10.10.10">
    <property type="entry name" value="Winged helix-like DNA-binding domain superfamily/Winged helix DNA-binding domain"/>
    <property type="match status" value="1"/>
</dbReference>
<dbReference type="PANTHER" id="PTHR10015:SF206">
    <property type="entry name" value="HSF-TYPE DNA-BINDING DOMAIN-CONTAINING PROTEIN"/>
    <property type="match status" value="1"/>
</dbReference>
<evidence type="ECO:0000256" key="3">
    <source>
        <dbReference type="ARBA" id="ARBA00023242"/>
    </source>
</evidence>
<dbReference type="SMART" id="SM00415">
    <property type="entry name" value="HSF"/>
    <property type="match status" value="1"/>
</dbReference>
<evidence type="ECO:0000256" key="4">
    <source>
        <dbReference type="RuleBase" id="RU004020"/>
    </source>
</evidence>
<comment type="similarity">
    <text evidence="4">Belongs to the HSF family.</text>
</comment>
<comment type="subcellular location">
    <subcellularLocation>
        <location evidence="1">Nucleus</location>
    </subcellularLocation>
</comment>
<feature type="non-terminal residue" evidence="6">
    <location>
        <position position="80"/>
    </location>
</feature>
<sequence length="80" mass="9476">MEILTSDDHADTISWLPHGRSFIIYKKKTFAATVLPEFFKATKFTSFTRKLNRWGFTRVTRGPEMGSYYHRQFLRDSPEL</sequence>
<feature type="domain" description="HSF-type DNA-binding" evidence="5">
    <location>
        <begin position="3"/>
        <end position="80"/>
    </location>
</feature>
<keyword evidence="2" id="KW-0238">DNA-binding</keyword>
<proteinExistence type="inferred from homology"/>
<dbReference type="Pfam" id="PF00447">
    <property type="entry name" value="HSF_DNA-bind"/>
    <property type="match status" value="1"/>
</dbReference>
<dbReference type="GO" id="GO:0005634">
    <property type="term" value="C:nucleus"/>
    <property type="evidence" value="ECO:0007669"/>
    <property type="project" value="UniProtKB-SubCell"/>
</dbReference>
<dbReference type="FunFam" id="1.10.10.10:FF:000479">
    <property type="entry name" value="Predicted protein"/>
    <property type="match status" value="1"/>
</dbReference>
<protein>
    <recommendedName>
        <fullName evidence="5">HSF-type DNA-binding domain-containing protein</fullName>
    </recommendedName>
</protein>
<dbReference type="AlphaFoldDB" id="A0A1E7F475"/>
<dbReference type="GO" id="GO:0043565">
    <property type="term" value="F:sequence-specific DNA binding"/>
    <property type="evidence" value="ECO:0007669"/>
    <property type="project" value="InterPro"/>
</dbReference>
<dbReference type="PANTHER" id="PTHR10015">
    <property type="entry name" value="HEAT SHOCK TRANSCRIPTION FACTOR"/>
    <property type="match status" value="1"/>
</dbReference>
<dbReference type="EMBL" id="KV784363">
    <property type="protein sequence ID" value="OEU12960.1"/>
    <property type="molecule type" value="Genomic_DNA"/>
</dbReference>
<keyword evidence="3" id="KW-0539">Nucleus</keyword>
<evidence type="ECO:0000256" key="1">
    <source>
        <dbReference type="ARBA" id="ARBA00004123"/>
    </source>
</evidence>
<dbReference type="KEGG" id="fcy:FRACYDRAFT_190441"/>
<dbReference type="SUPFAM" id="SSF46785">
    <property type="entry name" value="Winged helix' DNA-binding domain"/>
    <property type="match status" value="1"/>
</dbReference>
<evidence type="ECO:0000256" key="2">
    <source>
        <dbReference type="ARBA" id="ARBA00023125"/>
    </source>
</evidence>
<reference evidence="6 7" key="1">
    <citation type="submission" date="2016-09" db="EMBL/GenBank/DDBJ databases">
        <title>Extensive genetic diversity and differential bi-allelic expression allows diatom success in the polar Southern Ocean.</title>
        <authorList>
            <consortium name="DOE Joint Genome Institute"/>
            <person name="Mock T."/>
            <person name="Otillar R.P."/>
            <person name="Strauss J."/>
            <person name="Dupont C."/>
            <person name="Frickenhaus S."/>
            <person name="Maumus F."/>
            <person name="Mcmullan M."/>
            <person name="Sanges R."/>
            <person name="Schmutz J."/>
            <person name="Toseland A."/>
            <person name="Valas R."/>
            <person name="Veluchamy A."/>
            <person name="Ward B.J."/>
            <person name="Allen A."/>
            <person name="Barry K."/>
            <person name="Falciatore A."/>
            <person name="Ferrante M."/>
            <person name="Fortunato A.E."/>
            <person name="Gloeckner G."/>
            <person name="Gruber A."/>
            <person name="Hipkin R."/>
            <person name="Janech M."/>
            <person name="Kroth P."/>
            <person name="Leese F."/>
            <person name="Lindquist E."/>
            <person name="Lyon B.R."/>
            <person name="Martin J."/>
            <person name="Mayer C."/>
            <person name="Parker M."/>
            <person name="Quesneville H."/>
            <person name="Raymond J."/>
            <person name="Uhlig C."/>
            <person name="Valentin K.U."/>
            <person name="Worden A.Z."/>
            <person name="Armbrust E.V."/>
            <person name="Bowler C."/>
            <person name="Green B."/>
            <person name="Moulton V."/>
            <person name="Van Oosterhout C."/>
            <person name="Grigoriev I."/>
        </authorList>
    </citation>
    <scope>NUCLEOTIDE SEQUENCE [LARGE SCALE GENOMIC DNA]</scope>
    <source>
        <strain evidence="6 7">CCMP1102</strain>
    </source>
</reference>
<dbReference type="OrthoDB" id="60033at2759"/>
<name>A0A1E7F475_9STRA</name>